<name>A0A9W7A0K7_9STRA</name>
<dbReference type="AlphaFoldDB" id="A0A9W7A0K7"/>
<dbReference type="PANTHER" id="PTHR31377">
    <property type="entry name" value="AGMATINE DEIMINASE-RELATED"/>
    <property type="match status" value="1"/>
</dbReference>
<keyword evidence="3" id="KW-1185">Reference proteome</keyword>
<evidence type="ECO:0000256" key="1">
    <source>
        <dbReference type="ARBA" id="ARBA00022801"/>
    </source>
</evidence>
<evidence type="ECO:0000313" key="3">
    <source>
        <dbReference type="Proteomes" id="UP001165122"/>
    </source>
</evidence>
<dbReference type="GO" id="GO:0009446">
    <property type="term" value="P:putrescine biosynthetic process"/>
    <property type="evidence" value="ECO:0007669"/>
    <property type="project" value="InterPro"/>
</dbReference>
<sequence>MDEYSVLIENGVERKQMELASKVSLTEGEGTEVTEVTDVWRHPAEWEPHYGCIILWPHNTSTFNLPLVKPELYSIIEHISTSETLLLYLPPHQTSTYDTSDPPIDPTLNEIITLSISPSHSIIFKSVASNDTWARDTSPIFLTSSPSSPPSPSFLKSLSFNFNAYGGPLHGCYWPCSLDVLLSSKITEDLAEDLGLEEEKHLNFVFEGGSFCTNGRGVMLTTEECLVEGFRNEMSKDEISSYLLKTFNLLKISWLPHGLYADNDTNGHCDNFCCFLNSNTVGLAWTDDKDDPQFDRSDVALKILEGEGLRVVKIPLPKVQYLTSDDVNELKVIDSATERIVGERLAASYINFYISNNKCIVPAFGDEMDEVARRIIEREVGREAVSVFSRNLLVGGGNVHCQTMQVPVGVGL</sequence>
<protein>
    <recommendedName>
        <fullName evidence="4">Agmatine deiminase</fullName>
    </recommendedName>
</protein>
<gene>
    <name evidence="2" type="ORF">TrLO_g9125</name>
</gene>
<dbReference type="InterPro" id="IPR007466">
    <property type="entry name" value="Peptidyl-Arg-deiminase_porph"/>
</dbReference>
<accession>A0A9W7A0K7</accession>
<dbReference type="GO" id="GO:0047632">
    <property type="term" value="F:agmatine deiminase activity"/>
    <property type="evidence" value="ECO:0007669"/>
    <property type="project" value="TreeGrafter"/>
</dbReference>
<keyword evidence="1" id="KW-0378">Hydrolase</keyword>
<reference evidence="3" key="1">
    <citation type="journal article" date="2023" name="Commun. Biol.">
        <title>Genome analysis of Parmales, the sister group of diatoms, reveals the evolutionary specialization of diatoms from phago-mixotrophs to photoautotrophs.</title>
        <authorList>
            <person name="Ban H."/>
            <person name="Sato S."/>
            <person name="Yoshikawa S."/>
            <person name="Yamada K."/>
            <person name="Nakamura Y."/>
            <person name="Ichinomiya M."/>
            <person name="Sato N."/>
            <person name="Blanc-Mathieu R."/>
            <person name="Endo H."/>
            <person name="Kuwata A."/>
            <person name="Ogata H."/>
        </authorList>
    </citation>
    <scope>NUCLEOTIDE SEQUENCE [LARGE SCALE GENOMIC DNA]</scope>
    <source>
        <strain evidence="3">NIES 3700</strain>
    </source>
</reference>
<dbReference type="SUPFAM" id="SSF55909">
    <property type="entry name" value="Pentein"/>
    <property type="match status" value="1"/>
</dbReference>
<dbReference type="OrthoDB" id="544103at2759"/>
<dbReference type="Pfam" id="PF04371">
    <property type="entry name" value="PAD_porph"/>
    <property type="match status" value="1"/>
</dbReference>
<dbReference type="Gene3D" id="3.75.10.10">
    <property type="entry name" value="L-arginine/glycine Amidinotransferase, Chain A"/>
    <property type="match status" value="1"/>
</dbReference>
<dbReference type="PANTHER" id="PTHR31377:SF0">
    <property type="entry name" value="AGMATINE DEIMINASE-RELATED"/>
    <property type="match status" value="1"/>
</dbReference>
<proteinExistence type="predicted"/>
<dbReference type="Proteomes" id="UP001165122">
    <property type="component" value="Unassembled WGS sequence"/>
</dbReference>
<evidence type="ECO:0008006" key="4">
    <source>
        <dbReference type="Google" id="ProtNLM"/>
    </source>
</evidence>
<evidence type="ECO:0000313" key="2">
    <source>
        <dbReference type="EMBL" id="GMH61846.1"/>
    </source>
</evidence>
<dbReference type="GO" id="GO:0004668">
    <property type="term" value="F:protein-arginine deiminase activity"/>
    <property type="evidence" value="ECO:0007669"/>
    <property type="project" value="InterPro"/>
</dbReference>
<dbReference type="EMBL" id="BRXW01000512">
    <property type="protein sequence ID" value="GMH61846.1"/>
    <property type="molecule type" value="Genomic_DNA"/>
</dbReference>
<comment type="caution">
    <text evidence="2">The sequence shown here is derived from an EMBL/GenBank/DDBJ whole genome shotgun (WGS) entry which is preliminary data.</text>
</comment>
<organism evidence="2 3">
    <name type="scientific">Triparma laevis f. longispina</name>
    <dbReference type="NCBI Taxonomy" id="1714387"/>
    <lineage>
        <taxon>Eukaryota</taxon>
        <taxon>Sar</taxon>
        <taxon>Stramenopiles</taxon>
        <taxon>Ochrophyta</taxon>
        <taxon>Bolidophyceae</taxon>
        <taxon>Parmales</taxon>
        <taxon>Triparmaceae</taxon>
        <taxon>Triparma</taxon>
    </lineage>
</organism>